<evidence type="ECO:0008006" key="5">
    <source>
        <dbReference type="Google" id="ProtNLM"/>
    </source>
</evidence>
<name>A0A1Y3R568_9BACT</name>
<comment type="caution">
    <text evidence="3">The sequence shown here is derived from an EMBL/GenBank/DDBJ whole genome shotgun (WGS) entry which is preliminary data.</text>
</comment>
<dbReference type="InterPro" id="IPR011871">
    <property type="entry name" value="Fib_succ_major"/>
</dbReference>
<evidence type="ECO:0000313" key="3">
    <source>
        <dbReference type="EMBL" id="OUN03930.1"/>
    </source>
</evidence>
<dbReference type="Pfam" id="PF09603">
    <property type="entry name" value="Fib_succ_major"/>
    <property type="match status" value="1"/>
</dbReference>
<feature type="domain" description="BACON" evidence="2">
    <location>
        <begin position="80"/>
        <end position="133"/>
    </location>
</feature>
<dbReference type="InterPro" id="IPR024361">
    <property type="entry name" value="BACON"/>
</dbReference>
<sequence>MRKFISGLLAIAAAAFTGCYESGTDADNTSREARISISPAAIGFDADGRTTDGLAFGTYIVTVNPYGKMYSDWYAELVGTDWATLDYHTASPDGAVEKALRITCSANTDYKRTGTLRVTLSKTGESVDFPITQVGLKPDATLTLSTESDIEMMALEPAEVTVAFETNMPASTVTAELEEGVEWLTCTLDREAGTVVLAASDNTSPTDMREATVTVSAGTEDTSLATRQIKVRQLANETYLFIYGSGIPHFAAFGDAAQMNKNDLVFGLDHYFRSGKVILSTSRTPDAYPRYALTADGKLAVLADAAAEAAAPELTFGIAGMNALRVTIALDDDNNVVAADSKAEFTRISTVNSMPESELAGYPTKEYVTRDGKTKTWMTTGLHWNGGAAMGTYKLGSGLVGGSKTGGYDEAEYSMRNPAYDTEENGGTLKELMMPDGVTTRASVYGRLYSSYETLTGDPAGALSPALLMPFPLGGAGTVVVDAVGNSITLEPILKADLKDYAASDGGNTQAEADHPSLSMQVQGICPYGWHIANMSDWKDLIYAVAESSKSYSDYPVAAATASYGAMTSGNAANVAAHLRCKEWQDAEFNPATAISNGAEAFAFNLYPQGWRLYKSGYDYCANSGNVRFYCLIPMMGQTTASKMALWRAYCTTSADMVFDDGFDVGNGSGAAVRCVKNYENF</sequence>
<feature type="domain" description="BACON" evidence="2">
    <location>
        <begin position="178"/>
        <end position="233"/>
    </location>
</feature>
<organism evidence="3 4">
    <name type="scientific">Alistipes onderdonkii</name>
    <dbReference type="NCBI Taxonomy" id="328813"/>
    <lineage>
        <taxon>Bacteria</taxon>
        <taxon>Pseudomonadati</taxon>
        <taxon>Bacteroidota</taxon>
        <taxon>Bacteroidia</taxon>
        <taxon>Bacteroidales</taxon>
        <taxon>Rikenellaceae</taxon>
        <taxon>Alistipes</taxon>
    </lineage>
</organism>
<gene>
    <name evidence="3" type="ORF">B5G41_05570</name>
</gene>
<protein>
    <recommendedName>
        <fullName evidence="5">Fibrobacter succinogenes major paralogous domain-containing protein</fullName>
    </recommendedName>
</protein>
<dbReference type="RefSeq" id="WP_018696012.1">
    <property type="nucleotide sequence ID" value="NZ_AP025562.1"/>
</dbReference>
<evidence type="ECO:0000259" key="2">
    <source>
        <dbReference type="Pfam" id="PF13004"/>
    </source>
</evidence>
<dbReference type="EMBL" id="NFHB01000003">
    <property type="protein sequence ID" value="OUN03930.1"/>
    <property type="molecule type" value="Genomic_DNA"/>
</dbReference>
<accession>A0A1Y3R568</accession>
<reference evidence="4" key="1">
    <citation type="submission" date="2017-04" db="EMBL/GenBank/DDBJ databases">
        <title>Function of individual gut microbiota members based on whole genome sequencing of pure cultures obtained from chicken caecum.</title>
        <authorList>
            <person name="Medvecky M."/>
            <person name="Cejkova D."/>
            <person name="Polansky O."/>
            <person name="Karasova D."/>
            <person name="Kubasova T."/>
            <person name="Cizek A."/>
            <person name="Rychlik I."/>
        </authorList>
    </citation>
    <scope>NUCLEOTIDE SEQUENCE [LARGE SCALE GENOMIC DNA]</scope>
    <source>
        <strain evidence="4">An90</strain>
    </source>
</reference>
<dbReference type="OrthoDB" id="9805760at2"/>
<evidence type="ECO:0000313" key="4">
    <source>
        <dbReference type="Proteomes" id="UP000195772"/>
    </source>
</evidence>
<evidence type="ECO:0000259" key="1">
    <source>
        <dbReference type="Pfam" id="PF09603"/>
    </source>
</evidence>
<dbReference type="Proteomes" id="UP000195772">
    <property type="component" value="Unassembled WGS sequence"/>
</dbReference>
<feature type="domain" description="Fibrobacter succinogenes major paralogous" evidence="1">
    <location>
        <begin position="417"/>
        <end position="677"/>
    </location>
</feature>
<dbReference type="PROSITE" id="PS51257">
    <property type="entry name" value="PROKAR_LIPOPROTEIN"/>
    <property type="match status" value="1"/>
</dbReference>
<dbReference type="AlphaFoldDB" id="A0A1Y3R568"/>
<proteinExistence type="predicted"/>
<dbReference type="Pfam" id="PF13004">
    <property type="entry name" value="BACON"/>
    <property type="match status" value="2"/>
</dbReference>